<keyword evidence="3" id="KW-1185">Reference proteome</keyword>
<evidence type="ECO:0000313" key="2">
    <source>
        <dbReference type="EMBL" id="KAK2605568.1"/>
    </source>
</evidence>
<dbReference type="Proteomes" id="UP001265746">
    <property type="component" value="Unassembled WGS sequence"/>
</dbReference>
<feature type="chain" id="PRO_5042012016" evidence="1">
    <location>
        <begin position="20"/>
        <end position="195"/>
    </location>
</feature>
<gene>
    <name evidence="2" type="ORF">N8I77_008397</name>
</gene>
<organism evidence="2 3">
    <name type="scientific">Phomopsis amygdali</name>
    <name type="common">Fusicoccum amygdali</name>
    <dbReference type="NCBI Taxonomy" id="1214568"/>
    <lineage>
        <taxon>Eukaryota</taxon>
        <taxon>Fungi</taxon>
        <taxon>Dikarya</taxon>
        <taxon>Ascomycota</taxon>
        <taxon>Pezizomycotina</taxon>
        <taxon>Sordariomycetes</taxon>
        <taxon>Sordariomycetidae</taxon>
        <taxon>Diaporthales</taxon>
        <taxon>Diaporthaceae</taxon>
        <taxon>Diaporthe</taxon>
    </lineage>
</organism>
<comment type="caution">
    <text evidence="2">The sequence shown here is derived from an EMBL/GenBank/DDBJ whole genome shotgun (WGS) entry which is preliminary data.</text>
</comment>
<protein>
    <submittedName>
        <fullName evidence="2">Uncharacterized protein</fullName>
    </submittedName>
</protein>
<evidence type="ECO:0000256" key="1">
    <source>
        <dbReference type="SAM" id="SignalP"/>
    </source>
</evidence>
<reference evidence="2" key="1">
    <citation type="submission" date="2023-06" db="EMBL/GenBank/DDBJ databases">
        <authorList>
            <person name="Noh H."/>
        </authorList>
    </citation>
    <scope>NUCLEOTIDE SEQUENCE</scope>
    <source>
        <strain evidence="2">DUCC20226</strain>
    </source>
</reference>
<evidence type="ECO:0000313" key="3">
    <source>
        <dbReference type="Proteomes" id="UP001265746"/>
    </source>
</evidence>
<dbReference type="AlphaFoldDB" id="A0AAD9SEW7"/>
<proteinExistence type="predicted"/>
<accession>A0AAD9SEW7</accession>
<sequence length="195" mass="20854">MRFSAIQGIALALVGLAKAQCFYDLVDVPNIIPIQPRHIFLMFEDLPNAPALGVGIGSSPIPDGYSSLNWTNLYGATTSITAQFPLPQGKMHFIFAGIFLRNLLGGATALSSASTITVTANFSDSTTAQTTFNIDPPDTVFGLSVGAQALQYFKFPCVWTEVVSLSFSPQAELGVDTGLGLAIDNFQYTIPLERV</sequence>
<dbReference type="EMBL" id="JAUJFL010000004">
    <property type="protein sequence ID" value="KAK2605568.1"/>
    <property type="molecule type" value="Genomic_DNA"/>
</dbReference>
<name>A0AAD9SEW7_PHOAM</name>
<keyword evidence="1" id="KW-0732">Signal</keyword>
<feature type="signal peptide" evidence="1">
    <location>
        <begin position="1"/>
        <end position="19"/>
    </location>
</feature>